<sequence length="342" mass="39195">MKRLKNSKSMVLISIFIILLVINLAVFVVKYNSIKRSPLQSNKADITFKVKEGESLNGLFERLNNENVLRSSFFSKIYIKFNNVEESIKPGTYTVNSDISFKDFLSVLTDGKVSDYKVTFPEGYTVEDIAKKLEESKVCTKDEFLKVVKEYPLPSYIKPNNERKYELEGFLFPDTYAIPKGTTPKQIIEMMLNRFEGVISEIQSELGITIPKEEYEKYVIVASMVEKEARDDSERAEIASVIYNRLQKGMPLQIDATVLYALGEHKDTVLYKDLKVDSPYNTYKIKGLPVGPICNPGKPSLLAAIKPAKTDYIYYLLNPSNNKHYFTNNYEDFLAKKKEFGY</sequence>
<comment type="catalytic activity">
    <reaction evidence="7">
        <text>a peptidoglycan chain = a peptidoglycan chain with N-acetyl-1,6-anhydromuramyl-[peptide] at the reducing end + a peptidoglycan chain with N-acetylglucosamine at the non-reducing end.</text>
        <dbReference type="EC" id="4.2.2.29"/>
    </reaction>
</comment>
<dbReference type="CDD" id="cd08010">
    <property type="entry name" value="MltG_like"/>
    <property type="match status" value="1"/>
</dbReference>
<keyword evidence="6 7" id="KW-0961">Cell wall biogenesis/degradation</keyword>
<evidence type="ECO:0000313" key="8">
    <source>
        <dbReference type="EMBL" id="AMN36285.1"/>
    </source>
</evidence>
<evidence type="ECO:0000256" key="3">
    <source>
        <dbReference type="ARBA" id="ARBA00022989"/>
    </source>
</evidence>
<dbReference type="OrthoDB" id="9814591at2"/>
<dbReference type="Pfam" id="PF02618">
    <property type="entry name" value="YceG"/>
    <property type="match status" value="1"/>
</dbReference>
<dbReference type="PATRIC" id="fig|1502.177.peg.2274"/>
<keyword evidence="1 7" id="KW-1003">Cell membrane</keyword>
<evidence type="ECO:0000313" key="9">
    <source>
        <dbReference type="Proteomes" id="UP000070260"/>
    </source>
</evidence>
<organism evidence="8 9">
    <name type="scientific">Clostridium perfringens</name>
    <dbReference type="NCBI Taxonomy" id="1502"/>
    <lineage>
        <taxon>Bacteria</taxon>
        <taxon>Bacillati</taxon>
        <taxon>Bacillota</taxon>
        <taxon>Clostridia</taxon>
        <taxon>Eubacteriales</taxon>
        <taxon>Clostridiaceae</taxon>
        <taxon>Clostridium</taxon>
    </lineage>
</organism>
<dbReference type="InterPro" id="IPR003770">
    <property type="entry name" value="MLTG-like"/>
</dbReference>
<dbReference type="Proteomes" id="UP000070260">
    <property type="component" value="Chromosome"/>
</dbReference>
<reference evidence="8 9" key="1">
    <citation type="journal article" date="2016" name="PLoS ONE">
        <title>Plasmid Characterization and Chromosome Analysis of Two netF+ Clostridium perfringens Isolates Associated with Foal and Canine Necrotizing Enteritis.</title>
        <authorList>
            <person name="Mehdizadeh Gohari I."/>
            <person name="Kropinski A.M."/>
            <person name="Weese S.J."/>
            <person name="Parreira V.R."/>
            <person name="Whitehead A.E."/>
            <person name="Boerlin P."/>
            <person name="Prescott J.F."/>
        </authorList>
    </citation>
    <scope>NUCLEOTIDE SEQUENCE [LARGE SCALE GENOMIC DNA]</scope>
    <source>
        <strain evidence="8 9">JP838</strain>
    </source>
</reference>
<dbReference type="PANTHER" id="PTHR30518:SF2">
    <property type="entry name" value="ENDOLYTIC MUREIN TRANSGLYCOSYLASE"/>
    <property type="match status" value="1"/>
</dbReference>
<dbReference type="RefSeq" id="WP_061428823.1">
    <property type="nucleotide sequence ID" value="NZ_CATNWI010000001.1"/>
</dbReference>
<dbReference type="GO" id="GO:0071555">
    <property type="term" value="P:cell wall organization"/>
    <property type="evidence" value="ECO:0007669"/>
    <property type="project" value="UniProtKB-KW"/>
</dbReference>
<dbReference type="HAMAP" id="MF_02065">
    <property type="entry name" value="MltG"/>
    <property type="match status" value="1"/>
</dbReference>
<evidence type="ECO:0000256" key="2">
    <source>
        <dbReference type="ARBA" id="ARBA00022692"/>
    </source>
</evidence>
<dbReference type="GO" id="GO:0008932">
    <property type="term" value="F:lytic endotransglycosylase activity"/>
    <property type="evidence" value="ECO:0007669"/>
    <property type="project" value="UniProtKB-UniRule"/>
</dbReference>
<accession>A0A127EK23</accession>
<dbReference type="AlphaFoldDB" id="A0A127EK23"/>
<evidence type="ECO:0000256" key="4">
    <source>
        <dbReference type="ARBA" id="ARBA00023136"/>
    </source>
</evidence>
<dbReference type="NCBIfam" id="TIGR00247">
    <property type="entry name" value="endolytic transglycosylase MltG"/>
    <property type="match status" value="1"/>
</dbReference>
<dbReference type="PANTHER" id="PTHR30518">
    <property type="entry name" value="ENDOLYTIC MUREIN TRANSGLYCOSYLASE"/>
    <property type="match status" value="1"/>
</dbReference>
<evidence type="ECO:0000256" key="1">
    <source>
        <dbReference type="ARBA" id="ARBA00022475"/>
    </source>
</evidence>
<evidence type="ECO:0000256" key="7">
    <source>
        <dbReference type="HAMAP-Rule" id="MF_02065"/>
    </source>
</evidence>
<dbReference type="GO" id="GO:0009252">
    <property type="term" value="P:peptidoglycan biosynthetic process"/>
    <property type="evidence" value="ECO:0007669"/>
    <property type="project" value="UniProtKB-UniRule"/>
</dbReference>
<name>A0A127EK23_CLOPF</name>
<keyword evidence="5 7" id="KW-0456">Lyase</keyword>
<dbReference type="EC" id="4.2.2.29" evidence="7"/>
<keyword evidence="2 7" id="KW-0812">Transmembrane</keyword>
<dbReference type="FunFam" id="3.30.1490.480:FF:000010">
    <property type="entry name" value="Endolytic murein transglycosylase"/>
    <property type="match status" value="1"/>
</dbReference>
<proteinExistence type="inferred from homology"/>
<protein>
    <recommendedName>
        <fullName evidence="7">Endolytic murein transglycosylase</fullName>
        <ecNumber evidence="7">4.2.2.29</ecNumber>
    </recommendedName>
    <alternativeName>
        <fullName evidence="7">Peptidoglycan lytic transglycosylase</fullName>
    </alternativeName>
    <alternativeName>
        <fullName evidence="7">Peptidoglycan polymerization terminase</fullName>
    </alternativeName>
</protein>
<gene>
    <name evidence="7" type="primary">mltG</name>
    <name evidence="8" type="ORF">JFP838_11085</name>
</gene>
<dbReference type="GO" id="GO:0005886">
    <property type="term" value="C:plasma membrane"/>
    <property type="evidence" value="ECO:0007669"/>
    <property type="project" value="UniProtKB-UniRule"/>
</dbReference>
<evidence type="ECO:0000256" key="5">
    <source>
        <dbReference type="ARBA" id="ARBA00023239"/>
    </source>
</evidence>
<keyword evidence="4 7" id="KW-0472">Membrane</keyword>
<dbReference type="Gene3D" id="3.30.1490.480">
    <property type="entry name" value="Endolytic murein transglycosylase"/>
    <property type="match status" value="2"/>
</dbReference>
<comment type="similarity">
    <text evidence="7">Belongs to the transglycosylase MltG family.</text>
</comment>
<comment type="function">
    <text evidence="7">Functions as a peptidoglycan terminase that cleaves nascent peptidoglycan strands endolytically to terminate their elongation.</text>
</comment>
<keyword evidence="3 7" id="KW-1133">Transmembrane helix</keyword>
<dbReference type="EMBL" id="CP010994">
    <property type="protein sequence ID" value="AMN36285.1"/>
    <property type="molecule type" value="Genomic_DNA"/>
</dbReference>
<evidence type="ECO:0000256" key="6">
    <source>
        <dbReference type="ARBA" id="ARBA00023316"/>
    </source>
</evidence>
<feature type="site" description="Important for catalytic activity" evidence="7">
    <location>
        <position position="228"/>
    </location>
</feature>